<evidence type="ECO:0000256" key="1">
    <source>
        <dbReference type="ARBA" id="ARBA00010617"/>
    </source>
</evidence>
<dbReference type="GO" id="GO:0020037">
    <property type="term" value="F:heme binding"/>
    <property type="evidence" value="ECO:0007669"/>
    <property type="project" value="InterPro"/>
</dbReference>
<keyword evidence="4" id="KW-0560">Oxidoreductase</keyword>
<reference evidence="6" key="1">
    <citation type="submission" date="2022-11" db="UniProtKB">
        <authorList>
            <consortium name="WormBaseParasite"/>
        </authorList>
    </citation>
    <scope>IDENTIFICATION</scope>
</reference>
<dbReference type="Proteomes" id="UP000887540">
    <property type="component" value="Unplaced"/>
</dbReference>
<protein>
    <submittedName>
        <fullName evidence="6">Cytochrome P450</fullName>
    </submittedName>
</protein>
<evidence type="ECO:0000256" key="2">
    <source>
        <dbReference type="ARBA" id="ARBA00022723"/>
    </source>
</evidence>
<comment type="similarity">
    <text evidence="1">Belongs to the cytochrome P450 family.</text>
</comment>
<sequence>MQKLMRDGKLAGVVGTEGDLWREQRKFTLHVLRNLGMGKAIIEETIMLEVNRLLTVAQEEIEQGVKEHDLAHIIEVCVGSIINRLLFGYRFEGETTTSTTNFGILYLMAHPEVQKKMQKEIDSVVGSEKQVSLNDRPKLPYTNAVCNVTSGNLKPVNLEKIRGFTVQPSPFKCHLERRIPKIVE</sequence>
<keyword evidence="2" id="KW-0479">Metal-binding</keyword>
<accession>A0A914CHT4</accession>
<organism evidence="5 6">
    <name type="scientific">Acrobeloides nanus</name>
    <dbReference type="NCBI Taxonomy" id="290746"/>
    <lineage>
        <taxon>Eukaryota</taxon>
        <taxon>Metazoa</taxon>
        <taxon>Ecdysozoa</taxon>
        <taxon>Nematoda</taxon>
        <taxon>Chromadorea</taxon>
        <taxon>Rhabditida</taxon>
        <taxon>Tylenchina</taxon>
        <taxon>Cephalobomorpha</taxon>
        <taxon>Cephaloboidea</taxon>
        <taxon>Cephalobidae</taxon>
        <taxon>Acrobeloides</taxon>
    </lineage>
</organism>
<dbReference type="GO" id="GO:0005506">
    <property type="term" value="F:iron ion binding"/>
    <property type="evidence" value="ECO:0007669"/>
    <property type="project" value="InterPro"/>
</dbReference>
<keyword evidence="5" id="KW-1185">Reference proteome</keyword>
<evidence type="ECO:0000313" key="5">
    <source>
        <dbReference type="Proteomes" id="UP000887540"/>
    </source>
</evidence>
<dbReference type="SUPFAM" id="SSF48264">
    <property type="entry name" value="Cytochrome P450"/>
    <property type="match status" value="1"/>
</dbReference>
<dbReference type="PANTHER" id="PTHR24300:SF417">
    <property type="entry name" value="CYTOCHROME P450 508B1-RELATED"/>
    <property type="match status" value="1"/>
</dbReference>
<keyword evidence="3" id="KW-0408">Iron</keyword>
<evidence type="ECO:0000256" key="3">
    <source>
        <dbReference type="ARBA" id="ARBA00023004"/>
    </source>
</evidence>
<dbReference type="Pfam" id="PF00067">
    <property type="entry name" value="p450"/>
    <property type="match status" value="2"/>
</dbReference>
<dbReference type="AlphaFoldDB" id="A0A914CHT4"/>
<dbReference type="InterPro" id="IPR036396">
    <property type="entry name" value="Cyt_P450_sf"/>
</dbReference>
<dbReference type="InterPro" id="IPR050182">
    <property type="entry name" value="Cytochrome_P450_fam2"/>
</dbReference>
<dbReference type="GO" id="GO:0016705">
    <property type="term" value="F:oxidoreductase activity, acting on paired donors, with incorporation or reduction of molecular oxygen"/>
    <property type="evidence" value="ECO:0007669"/>
    <property type="project" value="InterPro"/>
</dbReference>
<name>A0A914CHT4_9BILA</name>
<dbReference type="PANTHER" id="PTHR24300">
    <property type="entry name" value="CYTOCHROME P450 508A4-RELATED"/>
    <property type="match status" value="1"/>
</dbReference>
<evidence type="ECO:0000256" key="4">
    <source>
        <dbReference type="ARBA" id="ARBA00023033"/>
    </source>
</evidence>
<dbReference type="Gene3D" id="1.10.630.10">
    <property type="entry name" value="Cytochrome P450"/>
    <property type="match status" value="2"/>
</dbReference>
<evidence type="ECO:0000313" key="6">
    <source>
        <dbReference type="WBParaSite" id="ACRNAN_scaffold10528.g21987.t1"/>
    </source>
</evidence>
<dbReference type="GO" id="GO:0004497">
    <property type="term" value="F:monooxygenase activity"/>
    <property type="evidence" value="ECO:0007669"/>
    <property type="project" value="UniProtKB-KW"/>
</dbReference>
<dbReference type="InterPro" id="IPR001128">
    <property type="entry name" value="Cyt_P450"/>
</dbReference>
<keyword evidence="4" id="KW-0503">Monooxygenase</keyword>
<dbReference type="WBParaSite" id="ACRNAN_scaffold10528.g21987.t1">
    <property type="protein sequence ID" value="ACRNAN_scaffold10528.g21987.t1"/>
    <property type="gene ID" value="ACRNAN_scaffold10528.g21987"/>
</dbReference>
<proteinExistence type="inferred from homology"/>